<dbReference type="GO" id="GO:0019210">
    <property type="term" value="F:kinase inhibitor activity"/>
    <property type="evidence" value="ECO:0007669"/>
    <property type="project" value="InterPro"/>
</dbReference>
<evidence type="ECO:0000256" key="1">
    <source>
        <dbReference type="SAM" id="MobiDB-lite"/>
    </source>
</evidence>
<feature type="region of interest" description="Disordered" evidence="1">
    <location>
        <begin position="179"/>
        <end position="215"/>
    </location>
</feature>
<proteinExistence type="predicted"/>
<dbReference type="EMBL" id="VEPZ02000817">
    <property type="protein sequence ID" value="KAE8717983.1"/>
    <property type="molecule type" value="Genomic_DNA"/>
</dbReference>
<dbReference type="PANTHER" id="PTHR33312:SF5">
    <property type="entry name" value="MEMBRANE-ASSOCIATED KINASE REGULATOR 4-RELATED"/>
    <property type="match status" value="1"/>
</dbReference>
<sequence>MAVSSSEEDKYIDMEITSFSNFFSNSRNSREFEFQMSSLSMEREPTTSPADELFYKGKLLPLHLPPRLLEIPGSGFDGNKNGVFEEFYGTPLATTTVTTPTSTSTPFESCNISPRESCSVSRELNSVEYSLLFEYSTEMDGNRCVGEVENPKRSWTKKLKLSSRLKASRSYLKDFFGKSGCSDESSAAAKDGNKASIPIPKPKQSRFRQIDSDKGRKLADNRYRRSFSMAIKRYSSTNKSSTSSSSSSSSSNLNGFQHLQFLKRSSSMNAETESPIQGAIAHCKRSQMNSKRSAGDVGFYSLTASNIAVSEGQERLKLWRG</sequence>
<protein>
    <submittedName>
        <fullName evidence="2">Ankyrin repeat-containing protein</fullName>
    </submittedName>
</protein>
<evidence type="ECO:0000313" key="3">
    <source>
        <dbReference type="Proteomes" id="UP000436088"/>
    </source>
</evidence>
<name>A0A6A3BN01_HIBSY</name>
<evidence type="ECO:0000313" key="2">
    <source>
        <dbReference type="EMBL" id="KAE8717983.1"/>
    </source>
</evidence>
<dbReference type="GO" id="GO:0005886">
    <property type="term" value="C:plasma membrane"/>
    <property type="evidence" value="ECO:0007669"/>
    <property type="project" value="InterPro"/>
</dbReference>
<dbReference type="InterPro" id="IPR039620">
    <property type="entry name" value="BKI1/MAKR1/3/4"/>
</dbReference>
<comment type="caution">
    <text evidence="2">The sequence shown here is derived from an EMBL/GenBank/DDBJ whole genome shotgun (WGS) entry which is preliminary data.</text>
</comment>
<dbReference type="Proteomes" id="UP000436088">
    <property type="component" value="Unassembled WGS sequence"/>
</dbReference>
<dbReference type="PANTHER" id="PTHR33312">
    <property type="entry name" value="MEMBRANE-ASSOCIATED KINASE REGULATOR 4-RELATED"/>
    <property type="match status" value="1"/>
</dbReference>
<accession>A0A6A3BN01</accession>
<dbReference type="AlphaFoldDB" id="A0A6A3BN01"/>
<keyword evidence="3" id="KW-1185">Reference proteome</keyword>
<gene>
    <name evidence="2" type="ORF">F3Y22_tig00110020pilonHSYRG00397</name>
</gene>
<reference evidence="2" key="1">
    <citation type="submission" date="2019-09" db="EMBL/GenBank/DDBJ databases">
        <title>Draft genome information of white flower Hibiscus syriacus.</title>
        <authorList>
            <person name="Kim Y.-M."/>
        </authorList>
    </citation>
    <scope>NUCLEOTIDE SEQUENCE [LARGE SCALE GENOMIC DNA]</scope>
    <source>
        <strain evidence="2">YM2019G1</strain>
    </source>
</reference>
<organism evidence="2 3">
    <name type="scientific">Hibiscus syriacus</name>
    <name type="common">Rose of Sharon</name>
    <dbReference type="NCBI Taxonomy" id="106335"/>
    <lineage>
        <taxon>Eukaryota</taxon>
        <taxon>Viridiplantae</taxon>
        <taxon>Streptophyta</taxon>
        <taxon>Embryophyta</taxon>
        <taxon>Tracheophyta</taxon>
        <taxon>Spermatophyta</taxon>
        <taxon>Magnoliopsida</taxon>
        <taxon>eudicotyledons</taxon>
        <taxon>Gunneridae</taxon>
        <taxon>Pentapetalae</taxon>
        <taxon>rosids</taxon>
        <taxon>malvids</taxon>
        <taxon>Malvales</taxon>
        <taxon>Malvaceae</taxon>
        <taxon>Malvoideae</taxon>
        <taxon>Hibiscus</taxon>
    </lineage>
</organism>